<evidence type="ECO:0000256" key="10">
    <source>
        <dbReference type="ARBA" id="ARBA00023329"/>
    </source>
</evidence>
<dbReference type="GO" id="GO:0031410">
    <property type="term" value="C:cytoplasmic vesicle"/>
    <property type="evidence" value="ECO:0007669"/>
    <property type="project" value="UniProtKB-KW"/>
</dbReference>
<dbReference type="GO" id="GO:0008324">
    <property type="term" value="F:monoatomic cation transmembrane transporter activity"/>
    <property type="evidence" value="ECO:0007669"/>
    <property type="project" value="InterPro"/>
</dbReference>
<keyword evidence="5" id="KW-0967">Endosome</keyword>
<feature type="transmembrane region" description="Helical" evidence="11">
    <location>
        <begin position="92"/>
        <end position="115"/>
    </location>
</feature>
<sequence length="223" mass="24283">MKIIIPSAAETGIVSNNKLWNRALLLAVITICYNIIEGLISVSFGITDETVSLFGFGLDSFVEVVSGFGILHMIVRIKNNGGTKDAFEKNALIITGVSFYILAFGLIITSCYNIYIGNKPISTLWGIIVSVVSIISMLFLMKAKMDVGRKLNSDAIVADANCTKTCLYLSLILLISSLLFEIFKIGYFDSIGAIGLAYYSFKEGREAMEKSRGNSCTCSSCRS</sequence>
<accession>E1YJ30</accession>
<gene>
    <name evidence="13" type="ORF">N47_E47960</name>
</gene>
<dbReference type="EMBL" id="FR695877">
    <property type="protein sequence ID" value="CBX31284.1"/>
    <property type="molecule type" value="Genomic_DNA"/>
</dbReference>
<keyword evidence="9 11" id="KW-0472">Membrane</keyword>
<keyword evidence="4 11" id="KW-0812">Transmembrane</keyword>
<dbReference type="InterPro" id="IPR026765">
    <property type="entry name" value="Tmem163"/>
</dbReference>
<comment type="subcellular location">
    <subcellularLocation>
        <location evidence="2">Cytoplasmic vesicle</location>
        <location evidence="2">Secretory vesicle</location>
        <location evidence="2">Synaptic vesicle membrane</location>
        <topology evidence="2">Multi-pass membrane protein</topology>
    </subcellularLocation>
    <subcellularLocation>
        <location evidence="1">Early endosome membrane</location>
    </subcellularLocation>
</comment>
<feature type="transmembrane region" description="Helical" evidence="11">
    <location>
        <begin position="121"/>
        <end position="141"/>
    </location>
</feature>
<comment type="similarity">
    <text evidence="3">Belongs to the TMEM163 family.</text>
</comment>
<proteinExistence type="inferred from homology"/>
<dbReference type="SUPFAM" id="SSF161111">
    <property type="entry name" value="Cation efflux protein transmembrane domain-like"/>
    <property type="match status" value="1"/>
</dbReference>
<evidence type="ECO:0000256" key="7">
    <source>
        <dbReference type="ARBA" id="ARBA00022989"/>
    </source>
</evidence>
<name>E1YJ30_9BACT</name>
<dbReference type="Pfam" id="PF01545">
    <property type="entry name" value="Cation_efflux"/>
    <property type="match status" value="1"/>
</dbReference>
<evidence type="ECO:0000256" key="8">
    <source>
        <dbReference type="ARBA" id="ARBA00023018"/>
    </source>
</evidence>
<feature type="transmembrane region" description="Helical" evidence="11">
    <location>
        <begin position="52"/>
        <end position="71"/>
    </location>
</feature>
<evidence type="ECO:0000256" key="4">
    <source>
        <dbReference type="ARBA" id="ARBA00022692"/>
    </source>
</evidence>
<evidence type="ECO:0000256" key="9">
    <source>
        <dbReference type="ARBA" id="ARBA00023136"/>
    </source>
</evidence>
<keyword evidence="8" id="KW-0770">Synapse</keyword>
<dbReference type="InterPro" id="IPR058533">
    <property type="entry name" value="Cation_efflux_TM"/>
</dbReference>
<dbReference type="Gene3D" id="1.20.1510.10">
    <property type="entry name" value="Cation efflux protein transmembrane domain"/>
    <property type="match status" value="1"/>
</dbReference>
<organism evidence="13">
    <name type="scientific">uncultured Desulfobacterium sp</name>
    <dbReference type="NCBI Taxonomy" id="201089"/>
    <lineage>
        <taxon>Bacteria</taxon>
        <taxon>Pseudomonadati</taxon>
        <taxon>Thermodesulfobacteriota</taxon>
        <taxon>Desulfobacteria</taxon>
        <taxon>Desulfobacterales</taxon>
        <taxon>Desulfobacteriaceae</taxon>
        <taxon>Desulfobacterium</taxon>
        <taxon>environmental samples</taxon>
    </lineage>
</organism>
<feature type="transmembrane region" description="Helical" evidence="11">
    <location>
        <begin position="23"/>
        <end position="46"/>
    </location>
</feature>
<dbReference type="PANTHER" id="PTHR31937">
    <property type="entry name" value="TRANSMEMBRANE PROTEIN 163"/>
    <property type="match status" value="1"/>
</dbReference>
<reference evidence="13" key="1">
    <citation type="journal article" date="2011" name="Environ. Microbiol.">
        <title>Genomic insights into the metabolic potential of the polycyclic aromatic hydrocarbon degrading sulfate-reducing Deltaproteobacterium N47.</title>
        <authorList>
            <person name="Bergmann F."/>
            <person name="Selesi D."/>
            <person name="Weinmaier T."/>
            <person name="Tischler P."/>
            <person name="Rattei T."/>
            <person name="Meckenstock R.U."/>
        </authorList>
    </citation>
    <scope>NUCLEOTIDE SEQUENCE</scope>
</reference>
<evidence type="ECO:0000256" key="6">
    <source>
        <dbReference type="ARBA" id="ARBA00022833"/>
    </source>
</evidence>
<feature type="transmembrane region" description="Helical" evidence="11">
    <location>
        <begin position="162"/>
        <end position="179"/>
    </location>
</feature>
<evidence type="ECO:0000256" key="5">
    <source>
        <dbReference type="ARBA" id="ARBA00022753"/>
    </source>
</evidence>
<evidence type="ECO:0000256" key="11">
    <source>
        <dbReference type="SAM" id="Phobius"/>
    </source>
</evidence>
<dbReference type="PANTHER" id="PTHR31937:SF2">
    <property type="entry name" value="TRANSMEMBRANE PROTEIN 163"/>
    <property type="match status" value="1"/>
</dbReference>
<dbReference type="InterPro" id="IPR027469">
    <property type="entry name" value="Cation_efflux_TMD_sf"/>
</dbReference>
<dbReference type="GO" id="GO:0016020">
    <property type="term" value="C:membrane"/>
    <property type="evidence" value="ECO:0007669"/>
    <property type="project" value="InterPro"/>
</dbReference>
<keyword evidence="7 11" id="KW-1133">Transmembrane helix</keyword>
<evidence type="ECO:0000313" key="13">
    <source>
        <dbReference type="EMBL" id="CBX31284.1"/>
    </source>
</evidence>
<dbReference type="AlphaFoldDB" id="E1YJ30"/>
<keyword evidence="10" id="KW-0968">Cytoplasmic vesicle</keyword>
<protein>
    <recommendedName>
        <fullName evidence="12">Cation efflux protein transmembrane domain-containing protein</fullName>
    </recommendedName>
</protein>
<evidence type="ECO:0000259" key="12">
    <source>
        <dbReference type="Pfam" id="PF01545"/>
    </source>
</evidence>
<evidence type="ECO:0000256" key="3">
    <source>
        <dbReference type="ARBA" id="ARBA00008731"/>
    </source>
</evidence>
<feature type="domain" description="Cation efflux protein transmembrane" evidence="12">
    <location>
        <begin position="31"/>
        <end position="208"/>
    </location>
</feature>
<evidence type="ECO:0000256" key="2">
    <source>
        <dbReference type="ARBA" id="ARBA00004644"/>
    </source>
</evidence>
<evidence type="ECO:0000256" key="1">
    <source>
        <dbReference type="ARBA" id="ARBA00004146"/>
    </source>
</evidence>
<keyword evidence="6" id="KW-0862">Zinc</keyword>